<dbReference type="PANTHER" id="PTHR42085">
    <property type="entry name" value="F-BOX DOMAIN-CONTAINING PROTEIN"/>
    <property type="match status" value="1"/>
</dbReference>
<evidence type="ECO:0000313" key="2">
    <source>
        <dbReference type="EMBL" id="OAP65519.1"/>
    </source>
</evidence>
<organism evidence="2 3">
    <name type="scientific">Fonsecaea erecta</name>
    <dbReference type="NCBI Taxonomy" id="1367422"/>
    <lineage>
        <taxon>Eukaryota</taxon>
        <taxon>Fungi</taxon>
        <taxon>Dikarya</taxon>
        <taxon>Ascomycota</taxon>
        <taxon>Pezizomycotina</taxon>
        <taxon>Eurotiomycetes</taxon>
        <taxon>Chaetothyriomycetidae</taxon>
        <taxon>Chaetothyriales</taxon>
        <taxon>Herpotrichiellaceae</taxon>
        <taxon>Fonsecaea</taxon>
    </lineage>
</organism>
<dbReference type="OrthoDB" id="4121224at2759"/>
<sequence>MPKVTASEPKGLSRSLPYPKKQPAKGIASSQSNKSAAEEEKQKDDPPGFRFLDLPSEIRLHIYDYFAVEDTSAPADDESVKQTRKSLQTVCRQISNEWTPIFFSTTTIVVDSSNCTERWGSKTDVGAIGTGTMTDNLKYITKLKYIIAIHKRWYNSRIADELECFLKGLQERLPRLPSLAEVTFWVGFDEETIPLRATYHLRREADRKMEQLVSHSTGSGFLNGWKAETGTLLDENHFPAEMQFIFRREQPRIAKAVEE</sequence>
<dbReference type="RefSeq" id="XP_018698886.1">
    <property type="nucleotide sequence ID" value="XM_018833007.1"/>
</dbReference>
<keyword evidence="3" id="KW-1185">Reference proteome</keyword>
<evidence type="ECO:0008006" key="4">
    <source>
        <dbReference type="Google" id="ProtNLM"/>
    </source>
</evidence>
<protein>
    <recommendedName>
        <fullName evidence="4">F-box domain-containing protein</fullName>
    </recommendedName>
</protein>
<comment type="caution">
    <text evidence="2">The sequence shown here is derived from an EMBL/GenBank/DDBJ whole genome shotgun (WGS) entry which is preliminary data.</text>
</comment>
<dbReference type="InterPro" id="IPR038883">
    <property type="entry name" value="AN11006-like"/>
</dbReference>
<gene>
    <name evidence="2" type="ORF">AYL99_01491</name>
</gene>
<dbReference type="GeneID" id="30005661"/>
<name>A0A179A0G5_9EURO</name>
<feature type="compositionally biased region" description="Basic and acidic residues" evidence="1">
    <location>
        <begin position="36"/>
        <end position="47"/>
    </location>
</feature>
<dbReference type="EMBL" id="LVYI01000001">
    <property type="protein sequence ID" value="OAP65519.1"/>
    <property type="molecule type" value="Genomic_DNA"/>
</dbReference>
<feature type="region of interest" description="Disordered" evidence="1">
    <location>
        <begin position="1"/>
        <end position="49"/>
    </location>
</feature>
<evidence type="ECO:0000256" key="1">
    <source>
        <dbReference type="SAM" id="MobiDB-lite"/>
    </source>
</evidence>
<dbReference type="Proteomes" id="UP000078343">
    <property type="component" value="Unassembled WGS sequence"/>
</dbReference>
<accession>A0A179A0G5</accession>
<evidence type="ECO:0000313" key="3">
    <source>
        <dbReference type="Proteomes" id="UP000078343"/>
    </source>
</evidence>
<proteinExistence type="predicted"/>
<reference evidence="2 3" key="1">
    <citation type="submission" date="2016-04" db="EMBL/GenBank/DDBJ databases">
        <title>Draft genome of Fonsecaea erecta CBS 125763.</title>
        <authorList>
            <person name="Weiss V.A."/>
            <person name="Vicente V.A."/>
            <person name="Raittz R.T."/>
            <person name="Moreno L.F."/>
            <person name="De Souza E.M."/>
            <person name="Pedrosa F.O."/>
            <person name="Steffens M.B."/>
            <person name="Faoro H."/>
            <person name="Tadra-Sfeir M.Z."/>
            <person name="Najafzadeh M.J."/>
            <person name="Felipe M.S."/>
            <person name="Teixeira M."/>
            <person name="Sun J."/>
            <person name="Xi L."/>
            <person name="Gomes R."/>
            <person name="De Azevedo C.M."/>
            <person name="Salgado C.G."/>
            <person name="Da Silva M.B."/>
            <person name="Nascimento M.F."/>
            <person name="Queiroz-Telles F."/>
            <person name="Attili D.S."/>
            <person name="Gorbushina A."/>
        </authorList>
    </citation>
    <scope>NUCLEOTIDE SEQUENCE [LARGE SCALE GENOMIC DNA]</scope>
    <source>
        <strain evidence="2 3">CBS 125763</strain>
    </source>
</reference>
<dbReference type="PANTHER" id="PTHR42085:SF2">
    <property type="entry name" value="F-BOX DOMAIN-CONTAINING PROTEIN"/>
    <property type="match status" value="1"/>
</dbReference>
<dbReference type="AlphaFoldDB" id="A0A179A0G5"/>